<dbReference type="GO" id="GO:0006107">
    <property type="term" value="P:oxaloacetate metabolic process"/>
    <property type="evidence" value="ECO:0007669"/>
    <property type="project" value="TreeGrafter"/>
</dbReference>
<dbReference type="GO" id="GO:0006528">
    <property type="term" value="P:asparagine metabolic process"/>
    <property type="evidence" value="ECO:0007669"/>
    <property type="project" value="TreeGrafter"/>
</dbReference>
<dbReference type="OrthoDB" id="10250282at2759"/>
<dbReference type="SUPFAM" id="SSF56317">
    <property type="entry name" value="Carbon-nitrogen hydrolase"/>
    <property type="match status" value="1"/>
</dbReference>
<dbReference type="PROSITE" id="PS50263">
    <property type="entry name" value="CN_HYDROLASE"/>
    <property type="match status" value="1"/>
</dbReference>
<organism evidence="4 5">
    <name type="scientific">Colletotrichum gloeosporioides (strain Cg-14)</name>
    <name type="common">Anthracnose fungus</name>
    <name type="synonym">Glomerella cingulata</name>
    <dbReference type="NCBI Taxonomy" id="1237896"/>
    <lineage>
        <taxon>Eukaryota</taxon>
        <taxon>Fungi</taxon>
        <taxon>Dikarya</taxon>
        <taxon>Ascomycota</taxon>
        <taxon>Pezizomycotina</taxon>
        <taxon>Sordariomycetes</taxon>
        <taxon>Hypocreomycetidae</taxon>
        <taxon>Glomerellales</taxon>
        <taxon>Glomerellaceae</taxon>
        <taxon>Colletotrichum</taxon>
        <taxon>Colletotrichum gloeosporioides species complex</taxon>
    </lineage>
</organism>
<dbReference type="InterPro" id="IPR010730">
    <property type="entry name" value="HET"/>
</dbReference>
<dbReference type="eggNOG" id="KOG0806">
    <property type="taxonomic scope" value="Eukaryota"/>
</dbReference>
<accession>T0M8G9</accession>
<protein>
    <submittedName>
        <fullName evidence="4">Carbon-nitrogen hydrolase</fullName>
    </submittedName>
</protein>
<dbReference type="GO" id="GO:0006541">
    <property type="term" value="P:glutamine metabolic process"/>
    <property type="evidence" value="ECO:0007669"/>
    <property type="project" value="TreeGrafter"/>
</dbReference>
<dbReference type="AlphaFoldDB" id="T0M8G9"/>
<name>T0M8G9_COLGC</name>
<feature type="domain" description="CN hydrolase" evidence="3">
    <location>
        <begin position="41"/>
        <end position="296"/>
    </location>
</feature>
<dbReference type="PANTHER" id="PTHR23088">
    <property type="entry name" value="NITRILASE-RELATED"/>
    <property type="match status" value="1"/>
</dbReference>
<dbReference type="PANTHER" id="PTHR23088:SF30">
    <property type="entry name" value="OMEGA-AMIDASE NIT2"/>
    <property type="match status" value="1"/>
</dbReference>
<dbReference type="Gene3D" id="3.60.110.10">
    <property type="entry name" value="Carbon-nitrogen hydrolase"/>
    <property type="match status" value="1"/>
</dbReference>
<evidence type="ECO:0000256" key="1">
    <source>
        <dbReference type="ARBA" id="ARBA00010613"/>
    </source>
</evidence>
<dbReference type="CDD" id="cd07572">
    <property type="entry name" value="nit"/>
    <property type="match status" value="1"/>
</dbReference>
<comment type="similarity">
    <text evidence="1">Belongs to the carbon-nitrogen hydrolase superfamily. NIT1/NIT2 family.</text>
</comment>
<dbReference type="Pfam" id="PF00795">
    <property type="entry name" value="CN_hydrolase"/>
    <property type="match status" value="1"/>
</dbReference>
<dbReference type="GO" id="GO:0050152">
    <property type="term" value="F:omega-amidase activity"/>
    <property type="evidence" value="ECO:0007669"/>
    <property type="project" value="TreeGrafter"/>
</dbReference>
<dbReference type="HOGENOM" id="CLU_286512_0_0_1"/>
<proteinExistence type="inferred from homology"/>
<dbReference type="STRING" id="1237896.T0M8G9"/>
<evidence type="ECO:0000259" key="3">
    <source>
        <dbReference type="PROSITE" id="PS50263"/>
    </source>
</evidence>
<dbReference type="EMBL" id="AMYD01000529">
    <property type="protein sequence ID" value="EQB57305.1"/>
    <property type="molecule type" value="Genomic_DNA"/>
</dbReference>
<comment type="caution">
    <text evidence="4">The sequence shown here is derived from an EMBL/GenBank/DDBJ whole genome shotgun (WGS) entry which is preliminary data.</text>
</comment>
<dbReference type="Proteomes" id="UP000015530">
    <property type="component" value="Unassembled WGS sequence"/>
</dbReference>
<dbReference type="FunFam" id="3.60.110.10:FF:000002">
    <property type="entry name" value="Nitrilase family member 2"/>
    <property type="match status" value="1"/>
</dbReference>
<keyword evidence="2 4" id="KW-0378">Hydrolase</keyword>
<reference evidence="5" key="1">
    <citation type="journal article" date="2013" name="Mol. Plant Microbe Interact.">
        <title>Global aspects of pacC regulation of pathogenicity genes in Colletotrichum gloeosporioides as revealed by transcriptome analysis.</title>
        <authorList>
            <person name="Alkan N."/>
            <person name="Meng X."/>
            <person name="Friedlander G."/>
            <person name="Reuveni E."/>
            <person name="Sukno S."/>
            <person name="Sherman A."/>
            <person name="Thon M."/>
            <person name="Fluhr R."/>
            <person name="Prusky D."/>
        </authorList>
    </citation>
    <scope>NUCLEOTIDE SEQUENCE [LARGE SCALE GENOMIC DNA]</scope>
    <source>
        <strain evidence="5">Cg-14</strain>
    </source>
</reference>
<sequence length="1078" mass="121227">MRLALRTLHHLTSSAFKPFSQCLVPFRAMATSASPVLKQPVKLACIQLASGADKTANLANARSKVLEAANAGAKIVVLPECFNSPYGCDYFPKYAETLLPSPPTKEQSPSFHALAAIASESGAYLIGGSIPELDTKTGKFYNTSLIFSPKGELLASHRKVHLFDIDIPGKITFRESEVLSPGDSVTVVDLPEYGKISVAICYDIRFPELAMIAARKGCFALVYPGAFNLTTGPMHWRLLGQGRAVDNQIYVAMCSPARDMDATYHAWGHSLIIDPMANVLTEAEEGETTVAWELDGTKIEEARRNIPVNTQRRFDVYPDAQAKATYEAISYTWGRPEFTCDLIVVDEAVDSPALTNCQPTLSRVPITPNLDGALRRFRDSSSSAKTRRLWADAVCIDQGNPNEKAHHIPLMSSIYRDAAGVLIWLGEIALGGDGDPYRKLSLEPEDYILLDHPWFRRRWVIQEAVLNKTTNMFSANDDRNFESVCYLAYNIFYKKGGEASSTLAIRAASVWQMYWIRTVLHGDSYGNKSPYYTKECSICKLMQSFDQYDCADPRDRVFTLASLAEDVDIREVGLATFRRALDGTAHNGALLHRVRRPQIMVIYEEGASVGDIYTMFGRSIGEAGNLPWVLGEASARLESLRPVFREERDMVPSWVPDWRIQSRRPSFWAHGKDVRYPNCRLEGWDIRQWTGNDPDQPTFSITPWPAQSHHTKQPVFRMQLPLTRITQNSVDARKDDFRSVAPFRVTWRSETFPSSTKSWHDVATCIKKIFHELWEIVNLQAKYDASSSAIKESPESVRDQLAERFSYVLIAGSMLIDGNENGPMSTGRLCDFAETLRDSFNARDMPSYAASWYNIHQHMGGDIDLMYHGSDALHTRRDISELVAPEVAFLIKVLILSDIDFASHEELYKERSGIWYENWHGKWELLVRVIAFTMRGRCVFACDVENTPPNASPMVILGIGSNLLDLDDRIMAIPFHSAQSDSNRKRPLSLSNLWSRTYLVRPVPGGVDEDLGKDACVPTVQLVGDCFLSTVRWLSPQRGLMPREWFALNDDSAEEAALKKRHRGHFSEVVEDSVIYFV</sequence>
<dbReference type="GO" id="GO:0005739">
    <property type="term" value="C:mitochondrion"/>
    <property type="evidence" value="ECO:0007669"/>
    <property type="project" value="TreeGrafter"/>
</dbReference>
<dbReference type="InterPro" id="IPR045254">
    <property type="entry name" value="Nit1/2_C-N_Hydrolase"/>
</dbReference>
<gene>
    <name evidence="4" type="ORF">CGLO_02589</name>
</gene>
<dbReference type="Pfam" id="PF06985">
    <property type="entry name" value="HET"/>
    <property type="match status" value="1"/>
</dbReference>
<dbReference type="InterPro" id="IPR036526">
    <property type="entry name" value="C-N_Hydrolase_sf"/>
</dbReference>
<dbReference type="InterPro" id="IPR003010">
    <property type="entry name" value="C-N_Hydrolase"/>
</dbReference>
<evidence type="ECO:0000313" key="5">
    <source>
        <dbReference type="Proteomes" id="UP000015530"/>
    </source>
</evidence>
<evidence type="ECO:0000313" key="4">
    <source>
        <dbReference type="EMBL" id="EQB57305.1"/>
    </source>
</evidence>
<evidence type="ECO:0000256" key="2">
    <source>
        <dbReference type="ARBA" id="ARBA00022801"/>
    </source>
</evidence>